<dbReference type="InterPro" id="IPR024983">
    <property type="entry name" value="CHAT_dom"/>
</dbReference>
<dbReference type="STRING" id="35622.SAMN04489764_5080"/>
<dbReference type="Proteomes" id="UP000217103">
    <property type="component" value="Unassembled WGS sequence"/>
</dbReference>
<accession>A0A1H1I1P2</accession>
<organism evidence="3 4">
    <name type="scientific">Thermostaphylospora chromogena</name>
    <dbReference type="NCBI Taxonomy" id="35622"/>
    <lineage>
        <taxon>Bacteria</taxon>
        <taxon>Bacillati</taxon>
        <taxon>Actinomycetota</taxon>
        <taxon>Actinomycetes</taxon>
        <taxon>Streptosporangiales</taxon>
        <taxon>Thermomonosporaceae</taxon>
        <taxon>Thermostaphylospora</taxon>
    </lineage>
</organism>
<feature type="region of interest" description="Disordered" evidence="1">
    <location>
        <begin position="397"/>
        <end position="451"/>
    </location>
</feature>
<dbReference type="SUPFAM" id="SSF48452">
    <property type="entry name" value="TPR-like"/>
    <property type="match status" value="2"/>
</dbReference>
<evidence type="ECO:0000256" key="1">
    <source>
        <dbReference type="SAM" id="MobiDB-lite"/>
    </source>
</evidence>
<reference evidence="3 4" key="1">
    <citation type="submission" date="2016-10" db="EMBL/GenBank/DDBJ databases">
        <authorList>
            <person name="de Groot N.N."/>
        </authorList>
    </citation>
    <scope>NUCLEOTIDE SEQUENCE [LARGE SCALE GENOMIC DNA]</scope>
    <source>
        <strain evidence="3 4">DSM 43794</strain>
    </source>
</reference>
<dbReference type="InterPro" id="IPR011990">
    <property type="entry name" value="TPR-like_helical_dom_sf"/>
</dbReference>
<sequence>MPSPSPASPVPFTKDPLLAEAEAAVVLSGADPARALARGRDTARRAGRAGHREAAAVALRAMALAAREIGDLPLAREYLHEAIRTGEGHPRRVAQARMSLVAVHTELGRPAEALRLADAAEPYLSPLERAKLGAQRAVALMRLGRHREAAEQCDRAVAGLRGAGGADEARFLAGALLNRALAAAWLGDHRRAEADLSACLATARAAGLNHLAALAEANRPFLAARRGDIPAAFAGYHRVAAALEGYPERLAALRCDLAGALLAAHLPGEARALLDLAVPDLEAAGAVGELADARLLLARLELASGMPHQAAATAELARAELAAQGRDTSRADETALRARLAVSEPDRAVFDAMLACVDALAAAGHAAAADGLRLTAAETALRLGDTSAALHQLALLTGERKGGGRTPTRADAAHPPRERRAARDHAGAHDADGARHVPPGPGGGDADRAGDGEDRVVREHATALACALRGDRRAAFAAVARGLRAAGRSGMGLRDPMARAHAVKAGERLAALGVSLAVGTGQGRTVLAWAERWRGVAAAGRPRTVDCSALRAELARLPPSPAPEAARRDGALPADPGAALVEYVQNGDDLVAVVVSGGTVSLHALGPVRQAAECTVRLRYALRRACLRDGAPARGSVAREAEAADRLLMRPLAGALPGGSLVIVPSGPLHTLPWPVLPSLRGRPVCVADSAAAWLRAVRRAACRSPLPAGVAVVAGPGLAHAREEATIVARCHPGARVVEARADGVLRALATARIMHLAAHGTFHARSPLLSGIELDDGPLMAYDLRRLGTAPPLVVLSACESGMAHAPADGAPLGLAGTFLERGATCVVAGMTPVRDEDAVELMAAFHTALAAGATPARALAEATERTGVAGFMCFGAGDVPVSPPPPDGRES</sequence>
<evidence type="ECO:0000313" key="3">
    <source>
        <dbReference type="EMBL" id="SDR31637.1"/>
    </source>
</evidence>
<keyword evidence="4" id="KW-1185">Reference proteome</keyword>
<gene>
    <name evidence="3" type="ORF">SAMN04489764_5080</name>
</gene>
<dbReference type="OrthoDB" id="9761935at2"/>
<dbReference type="Pfam" id="PF12770">
    <property type="entry name" value="CHAT"/>
    <property type="match status" value="1"/>
</dbReference>
<evidence type="ECO:0000259" key="2">
    <source>
        <dbReference type="Pfam" id="PF12770"/>
    </source>
</evidence>
<proteinExistence type="predicted"/>
<name>A0A1H1I1P2_9ACTN</name>
<feature type="compositionally biased region" description="Basic and acidic residues" evidence="1">
    <location>
        <begin position="411"/>
        <end position="435"/>
    </location>
</feature>
<dbReference type="AlphaFoldDB" id="A0A1H1I1P2"/>
<protein>
    <submittedName>
        <fullName evidence="3">CHAT domain-containing protein</fullName>
    </submittedName>
</protein>
<dbReference type="RefSeq" id="WP_093262571.1">
    <property type="nucleotide sequence ID" value="NZ_FNKK01000002.1"/>
</dbReference>
<dbReference type="EMBL" id="FNKK01000002">
    <property type="protein sequence ID" value="SDR31637.1"/>
    <property type="molecule type" value="Genomic_DNA"/>
</dbReference>
<dbReference type="Gene3D" id="1.25.40.10">
    <property type="entry name" value="Tetratricopeptide repeat domain"/>
    <property type="match status" value="1"/>
</dbReference>
<feature type="domain" description="CHAT" evidence="2">
    <location>
        <begin position="640"/>
        <end position="866"/>
    </location>
</feature>
<dbReference type="PANTHER" id="PTHR10098">
    <property type="entry name" value="RAPSYN-RELATED"/>
    <property type="match status" value="1"/>
</dbReference>
<evidence type="ECO:0000313" key="4">
    <source>
        <dbReference type="Proteomes" id="UP000217103"/>
    </source>
</evidence>